<evidence type="ECO:0000313" key="3">
    <source>
        <dbReference type="Proteomes" id="UP000242705"/>
    </source>
</evidence>
<accession>A0A2T2WTW7</accession>
<gene>
    <name evidence="2" type="ORF">C7B47_11555</name>
</gene>
<reference evidence="2 3" key="1">
    <citation type="journal article" date="2014" name="BMC Genomics">
        <title>Comparison of environmental and isolate Sulfobacillus genomes reveals diverse carbon, sulfur, nitrogen, and hydrogen metabolisms.</title>
        <authorList>
            <person name="Justice N.B."/>
            <person name="Norman A."/>
            <person name="Brown C.T."/>
            <person name="Singh A."/>
            <person name="Thomas B.C."/>
            <person name="Banfield J.F."/>
        </authorList>
    </citation>
    <scope>NUCLEOTIDE SEQUENCE [LARGE SCALE GENOMIC DNA]</scope>
    <source>
        <strain evidence="2">AMDSBA5</strain>
    </source>
</reference>
<organism evidence="2 3">
    <name type="scientific">Sulfobacillus thermosulfidooxidans</name>
    <dbReference type="NCBI Taxonomy" id="28034"/>
    <lineage>
        <taxon>Bacteria</taxon>
        <taxon>Bacillati</taxon>
        <taxon>Bacillota</taxon>
        <taxon>Clostridia</taxon>
        <taxon>Eubacteriales</taxon>
        <taxon>Clostridiales Family XVII. Incertae Sedis</taxon>
        <taxon>Sulfobacillus</taxon>
    </lineage>
</organism>
<comment type="caution">
    <text evidence="2">The sequence shown here is derived from an EMBL/GenBank/DDBJ whole genome shotgun (WGS) entry which is preliminary data.</text>
</comment>
<dbReference type="InterPro" id="IPR047721">
    <property type="entry name" value="DrmB"/>
</dbReference>
<dbReference type="InterPro" id="IPR018973">
    <property type="entry name" value="MZB"/>
</dbReference>
<dbReference type="AlphaFoldDB" id="A0A2T2WTW7"/>
<evidence type="ECO:0000259" key="1">
    <source>
        <dbReference type="Pfam" id="PF09369"/>
    </source>
</evidence>
<name>A0A2T2WTW7_SULTH</name>
<dbReference type="Proteomes" id="UP000242705">
    <property type="component" value="Unassembled WGS sequence"/>
</dbReference>
<proteinExistence type="predicted"/>
<dbReference type="NCBIfam" id="NF038324">
    <property type="entry name" value="DrmB_fam"/>
    <property type="match status" value="1"/>
</dbReference>
<sequence length="637" mass="72745">MYLRLRLFIFFLLMSYTKKGGDSMANRKTSHIPVHQLIGYYGIGSIYELRSHWNERQSGIHSVMVAGLDFWEPNDMVPIHDPVMEHILNVHEFYAPPIDTEEEENAKAAVPVVRFPKWLVCDKCQRLGRVPQEFEDRKFSGPRCLSCRGRGRGIPARLVVACQPNDHSERQTGHIDDFPWVYWVHRGRSCADPQLKMETVPGASSLRGLKVVCLNPPCLEQHVERSLGDALLPEALSSFRCTGKRPWLDDQEPCGRRVRVIFRHASNVYFPDIVSAVSIPPFSTELYQQLQRRNGRIIRNIQRDHQRNRSVDWDRILEELREEEWWIKPFTDTQVIEALKELSVISDTDVNQYRMKERRALLAGYPETPRALFIADPIPKERLSANLASMVDQIVQVHRLREVRVLRGFRRISPAGQYAPISKNQGEPRSWLPAVELHGEGIYLEWNRETMNIWAQQPAVKDRIKPLISTVDDHVRERANSIAILVHTLSHLLIKQLALESGYGLGSLRERLYLNNPDDGEEAAGILIYAASTATGGTLGGLVRQGTPERIARLLESAYEAARWCSSDPLCIEHRTPLDDEKNLAACHACCLISETACEWNNQFLDRALVVGDLQCRELGFLVGRFDKDDKMTISSP</sequence>
<protein>
    <recommendedName>
        <fullName evidence="1">MrfA-like Zn-binding domain-containing protein</fullName>
    </recommendedName>
</protein>
<dbReference type="Pfam" id="PF09369">
    <property type="entry name" value="MZB"/>
    <property type="match status" value="1"/>
</dbReference>
<evidence type="ECO:0000313" key="2">
    <source>
        <dbReference type="EMBL" id="PSR25694.1"/>
    </source>
</evidence>
<dbReference type="EMBL" id="PXYX01000026">
    <property type="protein sequence ID" value="PSR25694.1"/>
    <property type="molecule type" value="Genomic_DNA"/>
</dbReference>
<feature type="domain" description="MrfA-like Zn-binding" evidence="1">
    <location>
        <begin position="489"/>
        <end position="591"/>
    </location>
</feature>